<dbReference type="GeneID" id="31013651"/>
<gene>
    <name evidence="3" type="ORF">BKCO1_26000132</name>
</gene>
<name>A0A1J9RZZ0_9PEZI</name>
<reference evidence="3 4" key="1">
    <citation type="submission" date="2016-10" db="EMBL/GenBank/DDBJ databases">
        <title>Proteomics and genomics reveal pathogen-plant mechanisms compatible with a hemibiotrophic lifestyle of Diplodia corticola.</title>
        <authorList>
            <person name="Fernandes I."/>
            <person name="De Jonge R."/>
            <person name="Van De Peer Y."/>
            <person name="Devreese B."/>
            <person name="Alves A."/>
            <person name="Esteves A.C."/>
        </authorList>
    </citation>
    <scope>NUCLEOTIDE SEQUENCE [LARGE SCALE GENOMIC DNA]</scope>
    <source>
        <strain evidence="3 4">CBS 112549</strain>
    </source>
</reference>
<dbReference type="STRING" id="236234.A0A1J9RZZ0"/>
<dbReference type="InterPro" id="IPR009799">
    <property type="entry name" value="EthD_dom"/>
</dbReference>
<protein>
    <submittedName>
        <fullName evidence="3">Dimeric alpha+beta barrel</fullName>
    </submittedName>
</protein>
<dbReference type="Pfam" id="PF07110">
    <property type="entry name" value="EthD"/>
    <property type="match status" value="1"/>
</dbReference>
<dbReference type="RefSeq" id="XP_020130171.1">
    <property type="nucleotide sequence ID" value="XM_020273390.1"/>
</dbReference>
<organism evidence="3 4">
    <name type="scientific">Diplodia corticola</name>
    <dbReference type="NCBI Taxonomy" id="236234"/>
    <lineage>
        <taxon>Eukaryota</taxon>
        <taxon>Fungi</taxon>
        <taxon>Dikarya</taxon>
        <taxon>Ascomycota</taxon>
        <taxon>Pezizomycotina</taxon>
        <taxon>Dothideomycetes</taxon>
        <taxon>Dothideomycetes incertae sedis</taxon>
        <taxon>Botryosphaeriales</taxon>
        <taxon>Botryosphaeriaceae</taxon>
        <taxon>Diplodia</taxon>
    </lineage>
</organism>
<dbReference type="Gene3D" id="3.30.70.100">
    <property type="match status" value="1"/>
</dbReference>
<accession>A0A1J9RZZ0</accession>
<dbReference type="InterPro" id="IPR011008">
    <property type="entry name" value="Dimeric_a/b-barrel"/>
</dbReference>
<comment type="similarity">
    <text evidence="1">Belongs to the tpcK family.</text>
</comment>
<proteinExistence type="inferred from homology"/>
<feature type="domain" description="EthD" evidence="2">
    <location>
        <begin position="25"/>
        <end position="122"/>
    </location>
</feature>
<evidence type="ECO:0000256" key="1">
    <source>
        <dbReference type="ARBA" id="ARBA00005986"/>
    </source>
</evidence>
<dbReference type="AlphaFoldDB" id="A0A1J9RZZ0"/>
<comment type="caution">
    <text evidence="3">The sequence shown here is derived from an EMBL/GenBank/DDBJ whole genome shotgun (WGS) entry which is preliminary data.</text>
</comment>
<dbReference type="SUPFAM" id="SSF54909">
    <property type="entry name" value="Dimeric alpha+beta barrel"/>
    <property type="match status" value="1"/>
</dbReference>
<keyword evidence="4" id="KW-1185">Reference proteome</keyword>
<evidence type="ECO:0000313" key="3">
    <source>
        <dbReference type="EMBL" id="OJD33911.1"/>
    </source>
</evidence>
<sequence length="141" mass="16384">MASQAQAAVEATETVLKVQILHYRNPNMTEEEYYHFWSNHHAKKAAPWLARNGVLKYAIYHTPREHREMLAPMAQRAGWKMHEHDGSVELWVRSLDDLARATQDPDYIANIHPDHTIFLDTSRTEVIIGWEEVRVKDGKVV</sequence>
<evidence type="ECO:0000259" key="2">
    <source>
        <dbReference type="Pfam" id="PF07110"/>
    </source>
</evidence>
<evidence type="ECO:0000313" key="4">
    <source>
        <dbReference type="Proteomes" id="UP000183809"/>
    </source>
</evidence>
<dbReference type="Proteomes" id="UP000183809">
    <property type="component" value="Unassembled WGS sequence"/>
</dbReference>
<dbReference type="EMBL" id="MNUE01000026">
    <property type="protein sequence ID" value="OJD33911.1"/>
    <property type="molecule type" value="Genomic_DNA"/>
</dbReference>
<dbReference type="OrthoDB" id="3183782at2759"/>
<dbReference type="GO" id="GO:0016491">
    <property type="term" value="F:oxidoreductase activity"/>
    <property type="evidence" value="ECO:0007669"/>
    <property type="project" value="InterPro"/>
</dbReference>